<keyword evidence="7" id="KW-1133">Transmembrane helix</keyword>
<dbReference type="PANTHER" id="PTHR43547:SF2">
    <property type="entry name" value="HYBRID SIGNAL TRANSDUCTION HISTIDINE KINASE C"/>
    <property type="match status" value="1"/>
</dbReference>
<feature type="transmembrane region" description="Helical" evidence="7">
    <location>
        <begin position="77"/>
        <end position="100"/>
    </location>
</feature>
<feature type="transmembrane region" description="Helical" evidence="7">
    <location>
        <begin position="182"/>
        <end position="202"/>
    </location>
</feature>
<dbReference type="InterPro" id="IPR036890">
    <property type="entry name" value="HATPase_C_sf"/>
</dbReference>
<evidence type="ECO:0000256" key="4">
    <source>
        <dbReference type="ARBA" id="ARBA00022777"/>
    </source>
</evidence>
<dbReference type="AlphaFoldDB" id="A0A9D1P404"/>
<comment type="caution">
    <text evidence="9">The sequence shown here is derived from an EMBL/GenBank/DDBJ whole genome shotgun (WGS) entry which is preliminary data.</text>
</comment>
<dbReference type="EC" id="2.7.13.3" evidence="2"/>
<feature type="region of interest" description="Disordered" evidence="6">
    <location>
        <begin position="466"/>
        <end position="489"/>
    </location>
</feature>
<gene>
    <name evidence="9" type="ORF">IAB71_10525</name>
</gene>
<dbReference type="SUPFAM" id="SSF55874">
    <property type="entry name" value="ATPase domain of HSP90 chaperone/DNA topoisomerase II/histidine kinase"/>
    <property type="match status" value="1"/>
</dbReference>
<keyword evidence="3" id="KW-0597">Phosphoprotein</keyword>
<dbReference type="Proteomes" id="UP000824169">
    <property type="component" value="Unassembled WGS sequence"/>
</dbReference>
<keyword evidence="4 9" id="KW-0808">Transferase</keyword>
<evidence type="ECO:0000313" key="10">
    <source>
        <dbReference type="Proteomes" id="UP000824169"/>
    </source>
</evidence>
<feature type="transmembrane region" description="Helical" evidence="7">
    <location>
        <begin position="38"/>
        <end position="57"/>
    </location>
</feature>
<dbReference type="Pfam" id="PF02518">
    <property type="entry name" value="HATPase_c"/>
    <property type="match status" value="1"/>
</dbReference>
<feature type="transmembrane region" description="Helical" evidence="7">
    <location>
        <begin position="214"/>
        <end position="233"/>
    </location>
</feature>
<reference evidence="9" key="1">
    <citation type="submission" date="2020-10" db="EMBL/GenBank/DDBJ databases">
        <authorList>
            <person name="Gilroy R."/>
        </authorList>
    </citation>
    <scope>NUCLEOTIDE SEQUENCE</scope>
    <source>
        <strain evidence="9">CHK188-20938</strain>
    </source>
</reference>
<dbReference type="SMART" id="SM00387">
    <property type="entry name" value="HATPase_c"/>
    <property type="match status" value="1"/>
</dbReference>
<dbReference type="EMBL" id="DVOO01000030">
    <property type="protein sequence ID" value="HIV26193.1"/>
    <property type="molecule type" value="Genomic_DNA"/>
</dbReference>
<evidence type="ECO:0000256" key="2">
    <source>
        <dbReference type="ARBA" id="ARBA00012438"/>
    </source>
</evidence>
<dbReference type="InterPro" id="IPR004358">
    <property type="entry name" value="Sig_transdc_His_kin-like_C"/>
</dbReference>
<feature type="transmembrane region" description="Helical" evidence="7">
    <location>
        <begin position="112"/>
        <end position="133"/>
    </location>
</feature>
<name>A0A9D1P404_9FIRM</name>
<evidence type="ECO:0000259" key="8">
    <source>
        <dbReference type="PROSITE" id="PS50109"/>
    </source>
</evidence>
<organism evidence="9 10">
    <name type="scientific">Candidatus Scatomonas pullistercoris</name>
    <dbReference type="NCBI Taxonomy" id="2840920"/>
    <lineage>
        <taxon>Bacteria</taxon>
        <taxon>Bacillati</taxon>
        <taxon>Bacillota</taxon>
        <taxon>Clostridia</taxon>
        <taxon>Lachnospirales</taxon>
        <taxon>Lachnospiraceae</taxon>
        <taxon>Lachnospiraceae incertae sedis</taxon>
        <taxon>Candidatus Scatomonas</taxon>
    </lineage>
</organism>
<dbReference type="Gene3D" id="3.30.565.10">
    <property type="entry name" value="Histidine kinase-like ATPase, C-terminal domain"/>
    <property type="match status" value="1"/>
</dbReference>
<dbReference type="PROSITE" id="PS50109">
    <property type="entry name" value="HIS_KIN"/>
    <property type="match status" value="1"/>
</dbReference>
<dbReference type="InterPro" id="IPR003594">
    <property type="entry name" value="HATPase_dom"/>
</dbReference>
<evidence type="ECO:0000256" key="3">
    <source>
        <dbReference type="ARBA" id="ARBA00022553"/>
    </source>
</evidence>
<keyword evidence="7" id="KW-0812">Transmembrane</keyword>
<protein>
    <recommendedName>
        <fullName evidence="2">histidine kinase</fullName>
        <ecNumber evidence="2">2.7.13.3</ecNumber>
    </recommendedName>
</protein>
<dbReference type="PANTHER" id="PTHR43547">
    <property type="entry name" value="TWO-COMPONENT HISTIDINE KINASE"/>
    <property type="match status" value="1"/>
</dbReference>
<keyword evidence="5" id="KW-0902">Two-component regulatory system</keyword>
<feature type="domain" description="Histidine kinase" evidence="8">
    <location>
        <begin position="262"/>
        <end position="468"/>
    </location>
</feature>
<dbReference type="PRINTS" id="PR00344">
    <property type="entry name" value="BCTRLSENSOR"/>
</dbReference>
<sequence>MRDGEGLPGEFLLLTTVLIWLLFAVIYIGNRKSKINQWCLICGLFYSVGALKEYLYYTLFPWIAERAPALLDNGRALAVYSVLTAVPYYFATPALFIMALYFSRMELRCPSVFPWISILSFVPGILLGIRYPFPETRYYQLNDKTYYGIVILYNLVFAAAATVLFVTALHRENNPKIKRQKLAIASLVLLPGWFTILTTMPVQFFGVTGAEKAWQGNLLIIVVLILVWFYMVLNDGFMGSRLKHETYKWDQEERLMSRTVDMVRHMLKNQISKIEWCARNIESRTEDGDMAEYAGIIRRSARRMTEFLSGIRENGMETACRPEAVEALELFRGTLSDFEKRYPEVSFEVQCESGKKILCDRELVREVLVNLFQNSIEAMGEKGRLTVRYTEGRGRLSCIRILDTGCGLPGQNREQIFLPYYTTKESENHWGMGLYYCQKVLEAHGGSIRAKDRPEGGAAFLLFFPRKRKKKERNRQHGTEENPGADRGR</sequence>
<dbReference type="GO" id="GO:0000155">
    <property type="term" value="F:phosphorelay sensor kinase activity"/>
    <property type="evidence" value="ECO:0007669"/>
    <property type="project" value="TreeGrafter"/>
</dbReference>
<dbReference type="InterPro" id="IPR005467">
    <property type="entry name" value="His_kinase_dom"/>
</dbReference>
<proteinExistence type="predicted"/>
<reference evidence="9" key="2">
    <citation type="journal article" date="2021" name="PeerJ">
        <title>Extensive microbial diversity within the chicken gut microbiome revealed by metagenomics and culture.</title>
        <authorList>
            <person name="Gilroy R."/>
            <person name="Ravi A."/>
            <person name="Getino M."/>
            <person name="Pursley I."/>
            <person name="Horton D.L."/>
            <person name="Alikhan N.F."/>
            <person name="Baker D."/>
            <person name="Gharbi K."/>
            <person name="Hall N."/>
            <person name="Watson M."/>
            <person name="Adriaenssens E.M."/>
            <person name="Foster-Nyarko E."/>
            <person name="Jarju S."/>
            <person name="Secka A."/>
            <person name="Antonio M."/>
            <person name="Oren A."/>
            <person name="Chaudhuri R.R."/>
            <person name="La Ragione R."/>
            <person name="Hildebrand F."/>
            <person name="Pallen M.J."/>
        </authorList>
    </citation>
    <scope>NUCLEOTIDE SEQUENCE</scope>
    <source>
        <strain evidence="9">CHK188-20938</strain>
    </source>
</reference>
<keyword evidence="4 9" id="KW-0418">Kinase</keyword>
<accession>A0A9D1P404</accession>
<feature type="transmembrane region" description="Helical" evidence="7">
    <location>
        <begin position="145"/>
        <end position="170"/>
    </location>
</feature>
<evidence type="ECO:0000256" key="7">
    <source>
        <dbReference type="SAM" id="Phobius"/>
    </source>
</evidence>
<feature type="compositionally biased region" description="Basic and acidic residues" evidence="6">
    <location>
        <begin position="475"/>
        <end position="489"/>
    </location>
</feature>
<evidence type="ECO:0000256" key="6">
    <source>
        <dbReference type="SAM" id="MobiDB-lite"/>
    </source>
</evidence>
<evidence type="ECO:0000313" key="9">
    <source>
        <dbReference type="EMBL" id="HIV26193.1"/>
    </source>
</evidence>
<comment type="catalytic activity">
    <reaction evidence="1">
        <text>ATP + protein L-histidine = ADP + protein N-phospho-L-histidine.</text>
        <dbReference type="EC" id="2.7.13.3"/>
    </reaction>
</comment>
<keyword evidence="7" id="KW-0472">Membrane</keyword>
<evidence type="ECO:0000256" key="1">
    <source>
        <dbReference type="ARBA" id="ARBA00000085"/>
    </source>
</evidence>
<evidence type="ECO:0000256" key="5">
    <source>
        <dbReference type="ARBA" id="ARBA00023012"/>
    </source>
</evidence>
<feature type="transmembrane region" description="Helical" evidence="7">
    <location>
        <begin position="12"/>
        <end position="29"/>
    </location>
</feature>